<dbReference type="PANTHER" id="PTHR14218">
    <property type="entry name" value="PROTEASE S8 TRIPEPTIDYL PEPTIDASE I CLN2"/>
    <property type="match status" value="1"/>
</dbReference>
<evidence type="ECO:0000256" key="3">
    <source>
        <dbReference type="ARBA" id="ARBA00022723"/>
    </source>
</evidence>
<dbReference type="Proteomes" id="UP000070501">
    <property type="component" value="Unassembled WGS sequence"/>
</dbReference>
<feature type="active site" description="Charge relay system" evidence="8">
    <location>
        <position position="332"/>
    </location>
</feature>
<keyword evidence="4 8" id="KW-0378">Hydrolase</keyword>
<evidence type="ECO:0000259" key="11">
    <source>
        <dbReference type="PROSITE" id="PS51695"/>
    </source>
</evidence>
<reference evidence="13" key="1">
    <citation type="submission" date="2016-02" db="EMBL/GenBank/DDBJ databases">
        <title>Draft genome sequence of Microdochium bolleyi, a fungal endophyte of beachgrass.</title>
        <authorList>
            <consortium name="DOE Joint Genome Institute"/>
            <person name="David A.S."/>
            <person name="May G."/>
            <person name="Haridas S."/>
            <person name="Lim J."/>
            <person name="Wang M."/>
            <person name="Labutti K."/>
            <person name="Lipzen A."/>
            <person name="Barry K."/>
            <person name="Grigoriev I.V."/>
        </authorList>
    </citation>
    <scope>NUCLEOTIDE SEQUENCE [LARGE SCALE GENOMIC DNA]</scope>
    <source>
        <strain evidence="13">J235TASD1</strain>
    </source>
</reference>
<dbReference type="InterPro" id="IPR050819">
    <property type="entry name" value="Tripeptidyl-peptidase_I"/>
</dbReference>
<evidence type="ECO:0000256" key="1">
    <source>
        <dbReference type="ARBA" id="ARBA00004239"/>
    </source>
</evidence>
<keyword evidence="7" id="KW-0865">Zymogen</keyword>
<feature type="active site" description="Charge relay system" evidence="8">
    <location>
        <position position="609"/>
    </location>
</feature>
<evidence type="ECO:0000256" key="7">
    <source>
        <dbReference type="ARBA" id="ARBA00023145"/>
    </source>
</evidence>
<dbReference type="Pfam" id="PF09286">
    <property type="entry name" value="Pro-kuma_activ"/>
    <property type="match status" value="1"/>
</dbReference>
<evidence type="ECO:0000256" key="8">
    <source>
        <dbReference type="PROSITE-ProRule" id="PRU01032"/>
    </source>
</evidence>
<comment type="subcellular location">
    <subcellularLocation>
        <location evidence="1">Secreted</location>
        <location evidence="1">Extracellular space</location>
    </subcellularLocation>
</comment>
<keyword evidence="5 8" id="KW-0720">Serine protease</keyword>
<dbReference type="GO" id="GO:0008240">
    <property type="term" value="F:tripeptidyl-peptidase activity"/>
    <property type="evidence" value="ECO:0007669"/>
    <property type="project" value="TreeGrafter"/>
</dbReference>
<proteinExistence type="predicted"/>
<dbReference type="SUPFAM" id="SSF54897">
    <property type="entry name" value="Protease propeptides/inhibitors"/>
    <property type="match status" value="1"/>
</dbReference>
<feature type="region of interest" description="Disordered" evidence="9">
    <location>
        <begin position="184"/>
        <end position="213"/>
    </location>
</feature>
<dbReference type="InterPro" id="IPR030400">
    <property type="entry name" value="Sedolisin_dom"/>
</dbReference>
<evidence type="ECO:0000256" key="5">
    <source>
        <dbReference type="ARBA" id="ARBA00022825"/>
    </source>
</evidence>
<dbReference type="PANTHER" id="PTHR14218:SF19">
    <property type="entry name" value="SERINE PROTEASE AORO, PUTATIVE (AFU_ORTHOLOGUE AFUA_6G10250)-RELATED"/>
    <property type="match status" value="1"/>
</dbReference>
<accession>A0A136IMN5</accession>
<dbReference type="GO" id="GO:0004252">
    <property type="term" value="F:serine-type endopeptidase activity"/>
    <property type="evidence" value="ECO:0007669"/>
    <property type="project" value="UniProtKB-UniRule"/>
</dbReference>
<dbReference type="CDD" id="cd04056">
    <property type="entry name" value="Peptidases_S53"/>
    <property type="match status" value="1"/>
</dbReference>
<dbReference type="Gene3D" id="3.40.50.200">
    <property type="entry name" value="Peptidase S8/S53 domain"/>
    <property type="match status" value="1"/>
</dbReference>
<evidence type="ECO:0000256" key="10">
    <source>
        <dbReference type="SAM" id="SignalP"/>
    </source>
</evidence>
<feature type="domain" description="Peptidase S53" evidence="11">
    <location>
        <begin position="243"/>
        <end position="691"/>
    </location>
</feature>
<feature type="binding site" evidence="8">
    <location>
        <position position="671"/>
    </location>
    <ligand>
        <name>Ca(2+)</name>
        <dbReference type="ChEBI" id="CHEBI:29108"/>
    </ligand>
</feature>
<organism evidence="12 13">
    <name type="scientific">Microdochium bolleyi</name>
    <dbReference type="NCBI Taxonomy" id="196109"/>
    <lineage>
        <taxon>Eukaryota</taxon>
        <taxon>Fungi</taxon>
        <taxon>Dikarya</taxon>
        <taxon>Ascomycota</taxon>
        <taxon>Pezizomycotina</taxon>
        <taxon>Sordariomycetes</taxon>
        <taxon>Xylariomycetidae</taxon>
        <taxon>Xylariales</taxon>
        <taxon>Microdochiaceae</taxon>
        <taxon>Microdochium</taxon>
    </lineage>
</organism>
<dbReference type="GO" id="GO:0006508">
    <property type="term" value="P:proteolysis"/>
    <property type="evidence" value="ECO:0007669"/>
    <property type="project" value="UniProtKB-KW"/>
</dbReference>
<dbReference type="PROSITE" id="PS51695">
    <property type="entry name" value="SEDOLISIN"/>
    <property type="match status" value="1"/>
</dbReference>
<evidence type="ECO:0000256" key="6">
    <source>
        <dbReference type="ARBA" id="ARBA00022837"/>
    </source>
</evidence>
<dbReference type="STRING" id="196109.A0A136IMN5"/>
<feature type="signal peptide" evidence="10">
    <location>
        <begin position="1"/>
        <end position="20"/>
    </location>
</feature>
<keyword evidence="6 8" id="KW-0106">Calcium</keyword>
<evidence type="ECO:0000256" key="2">
    <source>
        <dbReference type="ARBA" id="ARBA00022670"/>
    </source>
</evidence>
<feature type="binding site" evidence="8">
    <location>
        <position position="650"/>
    </location>
    <ligand>
        <name>Ca(2+)</name>
        <dbReference type="ChEBI" id="CHEBI:29108"/>
    </ligand>
</feature>
<name>A0A136IMN5_9PEZI</name>
<feature type="active site" description="Charge relay system" evidence="8">
    <location>
        <position position="328"/>
    </location>
</feature>
<keyword evidence="2 8" id="KW-0645">Protease</keyword>
<dbReference type="SMART" id="SM00944">
    <property type="entry name" value="Pro-kuma_activ"/>
    <property type="match status" value="1"/>
</dbReference>
<keyword evidence="3 8" id="KW-0479">Metal-binding</keyword>
<keyword evidence="10" id="KW-0732">Signal</keyword>
<dbReference type="EMBL" id="KQ964271">
    <property type="protein sequence ID" value="KXJ86084.1"/>
    <property type="molecule type" value="Genomic_DNA"/>
</dbReference>
<protein>
    <submittedName>
        <fullName evidence="12">Peptidase S8/S53 domain-containing protein</fullName>
    </submittedName>
</protein>
<dbReference type="SUPFAM" id="SSF52743">
    <property type="entry name" value="Subtilisin-like"/>
    <property type="match status" value="1"/>
</dbReference>
<evidence type="ECO:0000256" key="9">
    <source>
        <dbReference type="SAM" id="MobiDB-lite"/>
    </source>
</evidence>
<dbReference type="InterPro" id="IPR036852">
    <property type="entry name" value="Peptidase_S8/S53_dom_sf"/>
</dbReference>
<evidence type="ECO:0000313" key="12">
    <source>
        <dbReference type="EMBL" id="KXJ86084.1"/>
    </source>
</evidence>
<dbReference type="OrthoDB" id="409122at2759"/>
<dbReference type="GO" id="GO:0005576">
    <property type="term" value="C:extracellular region"/>
    <property type="evidence" value="ECO:0007669"/>
    <property type="project" value="UniProtKB-SubCell"/>
</dbReference>
<feature type="binding site" evidence="8">
    <location>
        <position position="669"/>
    </location>
    <ligand>
        <name>Ca(2+)</name>
        <dbReference type="ChEBI" id="CHEBI:29108"/>
    </ligand>
</feature>
<dbReference type="CDD" id="cd11377">
    <property type="entry name" value="Pro-peptidase_S53"/>
    <property type="match status" value="1"/>
</dbReference>
<feature type="binding site" evidence="8">
    <location>
        <position position="651"/>
    </location>
    <ligand>
        <name>Ca(2+)</name>
        <dbReference type="ChEBI" id="CHEBI:29108"/>
    </ligand>
</feature>
<evidence type="ECO:0000256" key="4">
    <source>
        <dbReference type="ARBA" id="ARBA00022801"/>
    </source>
</evidence>
<keyword evidence="13" id="KW-1185">Reference proteome</keyword>
<dbReference type="AlphaFoldDB" id="A0A136IMN5"/>
<feature type="chain" id="PRO_5007292844" evidence="10">
    <location>
        <begin position="21"/>
        <end position="691"/>
    </location>
</feature>
<sequence>MLLTQLAAVLATGLVLGTSASPVQPSKRLVPATHALHERHIPQHAVHWSKRSRVPATALLPVRIGLAQGNIDAGHERLLAISDKTSEHYGKHMTAEEVIDFFAPPQTLVDAVTEWISSSGISKERIGHSTNKQWLQFDATAQELEDLLYAEFHVYQHADGSEDVSTEAYHVPAHIREHIDYITPGTRLRATKGSPSSSSSLEKRAGKPVRIGSGHVPPKALYLQKEAGSPQPFVINSTTCDVSVVADCLRHQYGITKLTGKAQPGNELGVFESLGDHYSKRDLDVYFSTLYPEIPNGTYPIEHLIDGAVGAVEEQPAGLNPPITAGGESMLDFSSAIPLIYPQKTVLFQTDDEWYERNQTDPNTKYFGFYNTFLDAIDGSYCTYDGGNCATADCLDPEYPNPNSPDGYKGGLQCGVYRPTNVVSVSYGSSGMPDKYVRRQCHELMKLGLQGTTVISSSGDDGVGKPAYCPLGADGQPVFYTNMLAECPYALSVGSTELNRPAGSQAGAYRPAFERLDEIATQAFASGGGFSNAFDAPEWQRAAISKYFASTKLTFSGYDKPVENGNFTVVKGVANRFYKHGRGYPDIAAVGDRQVVYVSGLWYRYGGTSLSAPVVASMVTLANEERLRRGKKAIGFFTPALYAHPEVLHDITVGSNPGCNTTGFPTAPGWDPVTGWGSLIYPKFAALLQSL</sequence>
<evidence type="ECO:0000313" key="13">
    <source>
        <dbReference type="Proteomes" id="UP000070501"/>
    </source>
</evidence>
<dbReference type="GO" id="GO:0046872">
    <property type="term" value="F:metal ion binding"/>
    <property type="evidence" value="ECO:0007669"/>
    <property type="project" value="UniProtKB-UniRule"/>
</dbReference>
<comment type="cofactor">
    <cofactor evidence="8">
        <name>Ca(2+)</name>
        <dbReference type="ChEBI" id="CHEBI:29108"/>
    </cofactor>
    <text evidence="8">Binds 1 Ca(2+) ion per subunit.</text>
</comment>
<dbReference type="InParanoid" id="A0A136IMN5"/>
<gene>
    <name evidence="12" type="ORF">Micbo1qcDRAFT_153522</name>
</gene>
<dbReference type="InterPro" id="IPR015366">
    <property type="entry name" value="S53_propep"/>
</dbReference>